<evidence type="ECO:0000313" key="1">
    <source>
        <dbReference type="EMBL" id="ANI99739.1"/>
    </source>
</evidence>
<dbReference type="EMBL" id="CP015922">
    <property type="protein sequence ID" value="ANI99739.1"/>
    <property type="molecule type" value="Genomic_DNA"/>
</dbReference>
<dbReference type="KEGG" id="pwu:A8O14_06405"/>
<keyword evidence="2" id="KW-1185">Reference proteome</keyword>
<name>A0A191UFD7_9BURK</name>
<evidence type="ECO:0000313" key="2">
    <source>
        <dbReference type="Proteomes" id="UP000078463"/>
    </source>
</evidence>
<dbReference type="AlphaFoldDB" id="A0A191UFD7"/>
<accession>A0A191UFD7</accession>
<reference evidence="2" key="1">
    <citation type="submission" date="2016-05" db="EMBL/GenBank/DDBJ databases">
        <title>Polynucleobacter sp. QLW-P1FAT50C-4 genome.</title>
        <authorList>
            <person name="Hahn M.W."/>
        </authorList>
    </citation>
    <scope>NUCLEOTIDE SEQUENCE [LARGE SCALE GENOMIC DNA]</scope>
    <source>
        <strain evidence="2">QLW-P1FAT50C-4</strain>
    </source>
</reference>
<dbReference type="Proteomes" id="UP000078463">
    <property type="component" value="Chromosome"/>
</dbReference>
<protein>
    <submittedName>
        <fullName evidence="1">Uncharacterized protein</fullName>
    </submittedName>
</protein>
<sequence length="69" mass="6954">MGVDYLFNKGSIKPYLEGNSLYAPKQVNGGTGSTSCGSGTLQTVTSGAPFNASASQSANGQTCAVHNPI</sequence>
<proteinExistence type="predicted"/>
<gene>
    <name evidence="1" type="ORF">A8O14_06405</name>
</gene>
<organism evidence="1 2">
    <name type="scientific">Polynucleobacter wuianus</name>
    <dbReference type="NCBI Taxonomy" id="1743168"/>
    <lineage>
        <taxon>Bacteria</taxon>
        <taxon>Pseudomonadati</taxon>
        <taxon>Pseudomonadota</taxon>
        <taxon>Betaproteobacteria</taxon>
        <taxon>Burkholderiales</taxon>
        <taxon>Burkholderiaceae</taxon>
        <taxon>Polynucleobacter</taxon>
    </lineage>
</organism>